<evidence type="ECO:0000313" key="3">
    <source>
        <dbReference type="Proteomes" id="UP001344906"/>
    </source>
</evidence>
<keyword evidence="3" id="KW-1185">Reference proteome</keyword>
<feature type="transmembrane region" description="Helical" evidence="1">
    <location>
        <begin position="158"/>
        <end position="176"/>
    </location>
</feature>
<feature type="transmembrane region" description="Helical" evidence="1">
    <location>
        <begin position="182"/>
        <end position="198"/>
    </location>
</feature>
<dbReference type="RefSeq" id="WP_338251955.1">
    <property type="nucleotide sequence ID" value="NZ_BSRI01000002.1"/>
</dbReference>
<name>A0ABQ6FS99_9CHLR</name>
<organism evidence="2 3">
    <name type="scientific">Dictyobacter halimunensis</name>
    <dbReference type="NCBI Taxonomy" id="3026934"/>
    <lineage>
        <taxon>Bacteria</taxon>
        <taxon>Bacillati</taxon>
        <taxon>Chloroflexota</taxon>
        <taxon>Ktedonobacteria</taxon>
        <taxon>Ktedonobacterales</taxon>
        <taxon>Dictyobacteraceae</taxon>
        <taxon>Dictyobacter</taxon>
    </lineage>
</organism>
<keyword evidence="1" id="KW-0812">Transmembrane</keyword>
<dbReference type="Proteomes" id="UP001344906">
    <property type="component" value="Unassembled WGS sequence"/>
</dbReference>
<comment type="caution">
    <text evidence="2">The sequence shown here is derived from an EMBL/GenBank/DDBJ whole genome shotgun (WGS) entry which is preliminary data.</text>
</comment>
<evidence type="ECO:0008006" key="4">
    <source>
        <dbReference type="Google" id="ProtNLM"/>
    </source>
</evidence>
<gene>
    <name evidence="2" type="ORF">KDH_33990</name>
</gene>
<sequence length="208" mass="22732">MSKQVFALDATATHRITVHWEAENNSATVLVNGTILGTFSSVEEKVAGKDFILPDNSPLHVQFFNGYPQAFRAGYPLATVPDVDDTPVNQRQRGGCLTAWIIFNLVIAVIGLAVNLLATLGTMVNNRVGISPLVFLVLSLLGIVAIVGFSLLLAWKKLGFYLVVGHVLAAILIILIIRNYDMRVFLSLIGIGILYAWLQRSGVWKQLS</sequence>
<accession>A0ABQ6FS99</accession>
<keyword evidence="1" id="KW-1133">Transmembrane helix</keyword>
<reference evidence="2 3" key="1">
    <citation type="submission" date="2023-02" db="EMBL/GenBank/DDBJ databases">
        <title>Dictyobacter halimunensis sp. nov., a new member of the class Ktedonobacteria from forest soil in a geothermal area.</title>
        <authorList>
            <person name="Rachmania M.K."/>
            <person name="Ningsih F."/>
            <person name="Sakai Y."/>
            <person name="Yabe S."/>
            <person name="Yokota A."/>
            <person name="Sjamsuridzal W."/>
        </authorList>
    </citation>
    <scope>NUCLEOTIDE SEQUENCE [LARGE SCALE GENOMIC DNA]</scope>
    <source>
        <strain evidence="2 3">S3.2.2.5</strain>
    </source>
</reference>
<dbReference type="EMBL" id="BSRI01000002">
    <property type="protein sequence ID" value="GLV56559.1"/>
    <property type="molecule type" value="Genomic_DNA"/>
</dbReference>
<keyword evidence="1" id="KW-0472">Membrane</keyword>
<evidence type="ECO:0000313" key="2">
    <source>
        <dbReference type="EMBL" id="GLV56559.1"/>
    </source>
</evidence>
<evidence type="ECO:0000256" key="1">
    <source>
        <dbReference type="SAM" id="Phobius"/>
    </source>
</evidence>
<proteinExistence type="predicted"/>
<feature type="transmembrane region" description="Helical" evidence="1">
    <location>
        <begin position="97"/>
        <end position="118"/>
    </location>
</feature>
<feature type="transmembrane region" description="Helical" evidence="1">
    <location>
        <begin position="130"/>
        <end position="151"/>
    </location>
</feature>
<protein>
    <recommendedName>
        <fullName evidence="4">FHA domain-containing protein</fullName>
    </recommendedName>
</protein>